<dbReference type="InterPro" id="IPR011008">
    <property type="entry name" value="Dimeric_a/b-barrel"/>
</dbReference>
<accession>A0A1N6GJY0</accession>
<organism evidence="1 2">
    <name type="scientific">Vannielia litorea</name>
    <dbReference type="NCBI Taxonomy" id="1217970"/>
    <lineage>
        <taxon>Bacteria</taxon>
        <taxon>Pseudomonadati</taxon>
        <taxon>Pseudomonadota</taxon>
        <taxon>Alphaproteobacteria</taxon>
        <taxon>Rhodobacterales</taxon>
        <taxon>Paracoccaceae</taxon>
        <taxon>Vannielia</taxon>
    </lineage>
</organism>
<dbReference type="InterPro" id="IPR008000">
    <property type="entry name" value="Rham/fucose_mutarotase"/>
</dbReference>
<dbReference type="PANTHER" id="PTHR34389:SF2">
    <property type="entry name" value="L-RHAMNOSE MUTAROTASE"/>
    <property type="match status" value="1"/>
</dbReference>
<dbReference type="Pfam" id="PF05336">
    <property type="entry name" value="rhaM"/>
    <property type="match status" value="1"/>
</dbReference>
<evidence type="ECO:0000313" key="1">
    <source>
        <dbReference type="EMBL" id="SIO07829.1"/>
    </source>
</evidence>
<dbReference type="STRING" id="1217970.SAMN05444002_2559"/>
<dbReference type="RefSeq" id="WP_074256560.1">
    <property type="nucleotide sequence ID" value="NZ_FSRL01000001.1"/>
</dbReference>
<name>A0A1N6GJY0_9RHOB</name>
<proteinExistence type="predicted"/>
<keyword evidence="2" id="KW-1185">Reference proteome</keyword>
<protein>
    <submittedName>
        <fullName evidence="1">L-rhamnose mutarotase</fullName>
    </submittedName>
</protein>
<dbReference type="EMBL" id="FSRL01000001">
    <property type="protein sequence ID" value="SIO07829.1"/>
    <property type="molecule type" value="Genomic_DNA"/>
</dbReference>
<reference evidence="2" key="1">
    <citation type="submission" date="2016-11" db="EMBL/GenBank/DDBJ databases">
        <authorList>
            <person name="Varghese N."/>
            <person name="Submissions S."/>
        </authorList>
    </citation>
    <scope>NUCLEOTIDE SEQUENCE [LARGE SCALE GENOMIC DNA]</scope>
    <source>
        <strain evidence="2">DSM 29440</strain>
    </source>
</reference>
<gene>
    <name evidence="1" type="ORF">SAMN05444002_2559</name>
</gene>
<dbReference type="OrthoDB" id="9799608at2"/>
<dbReference type="PANTHER" id="PTHR34389">
    <property type="entry name" value="L-RHAMNOSE MUTAROTASE"/>
    <property type="match status" value="1"/>
</dbReference>
<sequence length="109" mass="12668">MQRMGFVIGIAAEKIPEYKRLHAEVWPEVAERIKASNITNYSIFLREPENLMFGYWEYVGEDFAADIAAIADDPKTREWWAICGPIQLPLQSRAEGEWWAGMEQVFYLP</sequence>
<dbReference type="AlphaFoldDB" id="A0A1N6GJY0"/>
<dbReference type="SUPFAM" id="SSF54909">
    <property type="entry name" value="Dimeric alpha+beta barrel"/>
    <property type="match status" value="1"/>
</dbReference>
<evidence type="ECO:0000313" key="2">
    <source>
        <dbReference type="Proteomes" id="UP000184932"/>
    </source>
</evidence>
<dbReference type="Proteomes" id="UP000184932">
    <property type="component" value="Unassembled WGS sequence"/>
</dbReference>
<dbReference type="Gene3D" id="3.30.70.100">
    <property type="match status" value="1"/>
</dbReference>
<dbReference type="GO" id="GO:0016857">
    <property type="term" value="F:racemase and epimerase activity, acting on carbohydrates and derivatives"/>
    <property type="evidence" value="ECO:0007669"/>
    <property type="project" value="InterPro"/>
</dbReference>